<comment type="caution">
    <text evidence="1">The sequence shown here is derived from an EMBL/GenBank/DDBJ whole genome shotgun (WGS) entry which is preliminary data.</text>
</comment>
<evidence type="ECO:0000313" key="1">
    <source>
        <dbReference type="EMBL" id="MDT9600082.1"/>
    </source>
</evidence>
<proteinExistence type="predicted"/>
<gene>
    <name evidence="1" type="ORF">RQX22_14065</name>
</gene>
<dbReference type="Proteomes" id="UP001259572">
    <property type="component" value="Unassembled WGS sequence"/>
</dbReference>
<evidence type="ECO:0000313" key="2">
    <source>
        <dbReference type="Proteomes" id="UP001259572"/>
    </source>
</evidence>
<dbReference type="RefSeq" id="WP_315727181.1">
    <property type="nucleotide sequence ID" value="NZ_JAVUPU010000007.1"/>
</dbReference>
<name>A0ABU3Q9L5_9SPHN</name>
<keyword evidence="2" id="KW-1185">Reference proteome</keyword>
<protein>
    <submittedName>
        <fullName evidence="1">Uncharacterized protein</fullName>
    </submittedName>
</protein>
<sequence length="58" mass="6418">MKDDARSYFRDRAETELQAGRSAAHPEAAKAHFLLAGFYFDRTFNSVAESGETDHAPG</sequence>
<accession>A0ABU3Q9L5</accession>
<dbReference type="EMBL" id="JAVUPU010000007">
    <property type="protein sequence ID" value="MDT9600082.1"/>
    <property type="molecule type" value="Genomic_DNA"/>
</dbReference>
<organism evidence="1 2">
    <name type="scientific">Sphingosinicella rhizophila</name>
    <dbReference type="NCBI Taxonomy" id="3050082"/>
    <lineage>
        <taxon>Bacteria</taxon>
        <taxon>Pseudomonadati</taxon>
        <taxon>Pseudomonadota</taxon>
        <taxon>Alphaproteobacteria</taxon>
        <taxon>Sphingomonadales</taxon>
        <taxon>Sphingosinicellaceae</taxon>
        <taxon>Sphingosinicella</taxon>
    </lineage>
</organism>
<reference evidence="1 2" key="1">
    <citation type="submission" date="2023-05" db="EMBL/GenBank/DDBJ databases">
        <authorList>
            <person name="Guo Y."/>
        </authorList>
    </citation>
    <scope>NUCLEOTIDE SEQUENCE [LARGE SCALE GENOMIC DNA]</scope>
    <source>
        <strain evidence="1 2">GR2756</strain>
    </source>
</reference>